<sequence length="47" mass="5250">MANKLAELLEAEGKSTHFVVIGAAHFVTKDMVLDQLKKKGYTVEFIK</sequence>
<reference evidence="1 2" key="1">
    <citation type="submission" date="2020-08" db="EMBL/GenBank/DDBJ databases">
        <title>Genomic Encyclopedia of Type Strains, Phase III (KMG-III): the genomes of soil and plant-associated and newly described type strains.</title>
        <authorList>
            <person name="Whitman W."/>
        </authorList>
    </citation>
    <scope>NUCLEOTIDE SEQUENCE [LARGE SCALE GENOMIC DNA]</scope>
    <source>
        <strain evidence="1 2">CECT 8693</strain>
    </source>
</reference>
<evidence type="ECO:0000313" key="1">
    <source>
        <dbReference type="EMBL" id="MBA9087646.1"/>
    </source>
</evidence>
<protein>
    <submittedName>
        <fullName evidence="1">Uncharacterized protein YbaP (TraB family)</fullName>
    </submittedName>
</protein>
<name>A0A7W3SWP9_9BACL</name>
<gene>
    <name evidence="1" type="ORF">FHR92_004131</name>
</gene>
<proteinExistence type="predicted"/>
<comment type="caution">
    <text evidence="1">The sequence shown here is derived from an EMBL/GenBank/DDBJ whole genome shotgun (WGS) entry which is preliminary data.</text>
</comment>
<accession>A0A7W3SWP9</accession>
<dbReference type="EMBL" id="JACJIP010000033">
    <property type="protein sequence ID" value="MBA9087646.1"/>
    <property type="molecule type" value="Genomic_DNA"/>
</dbReference>
<evidence type="ECO:0000313" key="2">
    <source>
        <dbReference type="Proteomes" id="UP000567067"/>
    </source>
</evidence>
<dbReference type="Pfam" id="PF01963">
    <property type="entry name" value="TraB_PrgY_gumN"/>
    <property type="match status" value="1"/>
</dbReference>
<organism evidence="1 2">
    <name type="scientific">Fontibacillus solani</name>
    <dbReference type="NCBI Taxonomy" id="1572857"/>
    <lineage>
        <taxon>Bacteria</taxon>
        <taxon>Bacillati</taxon>
        <taxon>Bacillota</taxon>
        <taxon>Bacilli</taxon>
        <taxon>Bacillales</taxon>
        <taxon>Paenibacillaceae</taxon>
        <taxon>Fontibacillus</taxon>
    </lineage>
</organism>
<dbReference type="RefSeq" id="WP_182538684.1">
    <property type="nucleotide sequence ID" value="NZ_JACJIP010000033.1"/>
</dbReference>
<keyword evidence="2" id="KW-1185">Reference proteome</keyword>
<dbReference type="Proteomes" id="UP000567067">
    <property type="component" value="Unassembled WGS sequence"/>
</dbReference>
<dbReference type="InterPro" id="IPR002816">
    <property type="entry name" value="TraB/PrgY/GumN_fam"/>
</dbReference>
<dbReference type="AlphaFoldDB" id="A0A7W3SWP9"/>